<organism evidence="2">
    <name type="scientific">Candidatus Kentrum sp. LFY</name>
    <dbReference type="NCBI Taxonomy" id="2126342"/>
    <lineage>
        <taxon>Bacteria</taxon>
        <taxon>Pseudomonadati</taxon>
        <taxon>Pseudomonadota</taxon>
        <taxon>Gammaproteobacteria</taxon>
        <taxon>Candidatus Kentrum</taxon>
    </lineage>
</organism>
<gene>
    <name evidence="2" type="ORF">BECKLFY1418B_GA0070995_102812</name>
</gene>
<accession>A0A450UGR1</accession>
<dbReference type="AlphaFoldDB" id="A0A450UGR1"/>
<evidence type="ECO:0000256" key="1">
    <source>
        <dbReference type="SAM" id="Coils"/>
    </source>
</evidence>
<protein>
    <submittedName>
        <fullName evidence="2">Uncharacterized protein</fullName>
    </submittedName>
</protein>
<evidence type="ECO:0000313" key="2">
    <source>
        <dbReference type="EMBL" id="VFJ91709.1"/>
    </source>
</evidence>
<sequence>MPIPTYRELIIGAVSAIAGGVFVWSLNKNVELQAQLTAIQTINPTINEALESSATAKERAEIALQDVRDLEKEAKKIVRDMKEATPLFAKIDDKMGELRSLSETVAKEAALGAINELSVMVPVDIYGERIEEDGADKLFQASDTCIIGEIKAGIDKRTRNQASICACIDSPQEKGRGWYCIN</sequence>
<proteinExistence type="predicted"/>
<feature type="coiled-coil region" evidence="1">
    <location>
        <begin position="53"/>
        <end position="80"/>
    </location>
</feature>
<name>A0A450UGR1_9GAMM</name>
<reference evidence="2" key="1">
    <citation type="submission" date="2019-02" db="EMBL/GenBank/DDBJ databases">
        <authorList>
            <person name="Gruber-Vodicka R. H."/>
            <person name="Seah K. B. B."/>
        </authorList>
    </citation>
    <scope>NUCLEOTIDE SEQUENCE</scope>
    <source>
        <strain evidence="2">BECK_M7</strain>
    </source>
</reference>
<keyword evidence="1" id="KW-0175">Coiled coil</keyword>
<dbReference type="EMBL" id="CAADFF010000028">
    <property type="protein sequence ID" value="VFJ91709.1"/>
    <property type="molecule type" value="Genomic_DNA"/>
</dbReference>